<accession>A0A0K8TR09</accession>
<evidence type="ECO:0000256" key="2">
    <source>
        <dbReference type="ARBA" id="ARBA00022980"/>
    </source>
</evidence>
<organism evidence="6">
    <name type="scientific">Tabanus bromius</name>
    <name type="common">Band-eyed brown horse fly</name>
    <dbReference type="NCBI Taxonomy" id="304241"/>
    <lineage>
        <taxon>Eukaryota</taxon>
        <taxon>Metazoa</taxon>
        <taxon>Ecdysozoa</taxon>
        <taxon>Arthropoda</taxon>
        <taxon>Hexapoda</taxon>
        <taxon>Insecta</taxon>
        <taxon>Pterygota</taxon>
        <taxon>Neoptera</taxon>
        <taxon>Endopterygota</taxon>
        <taxon>Diptera</taxon>
        <taxon>Brachycera</taxon>
        <taxon>Tabanomorpha</taxon>
        <taxon>Tabanoidea</taxon>
        <taxon>Tabanidae</taxon>
        <taxon>Tabanus</taxon>
    </lineage>
</organism>
<dbReference type="GO" id="GO:0022625">
    <property type="term" value="C:cytosolic large ribosomal subunit"/>
    <property type="evidence" value="ECO:0007669"/>
    <property type="project" value="TreeGrafter"/>
</dbReference>
<dbReference type="FunFam" id="3.10.440.10:FF:000001">
    <property type="entry name" value="60S ribosomal protein L31"/>
    <property type="match status" value="1"/>
</dbReference>
<dbReference type="PANTHER" id="PTHR10956">
    <property type="entry name" value="60S RIBOSOMAL PROTEIN L31"/>
    <property type="match status" value="1"/>
</dbReference>
<dbReference type="PANTHER" id="PTHR10956:SF0">
    <property type="entry name" value="60S RIBOSOMAL PROTEIN L31"/>
    <property type="match status" value="1"/>
</dbReference>
<dbReference type="CDD" id="cd00463">
    <property type="entry name" value="Ribosomal_L31e"/>
    <property type="match status" value="1"/>
</dbReference>
<dbReference type="InterPro" id="IPR023621">
    <property type="entry name" value="Ribosomal_eL31_dom_sf"/>
</dbReference>
<dbReference type="InterPro" id="IPR020052">
    <property type="entry name" value="Ribosomal_eL31_CS"/>
</dbReference>
<dbReference type="GO" id="GO:0002181">
    <property type="term" value="P:cytoplasmic translation"/>
    <property type="evidence" value="ECO:0007669"/>
    <property type="project" value="TreeGrafter"/>
</dbReference>
<dbReference type="SMART" id="SM01380">
    <property type="entry name" value="Ribosomal_L31e"/>
    <property type="match status" value="1"/>
</dbReference>
<reference evidence="6" key="1">
    <citation type="journal article" date="2015" name="Insect Biochem. Mol. Biol.">
        <title>An insight into the sialome of the horse fly, Tabanus bromius.</title>
        <authorList>
            <person name="Ribeiro J.M."/>
            <person name="Kazimirova M."/>
            <person name="Takac P."/>
            <person name="Andersen J.F."/>
            <person name="Francischetti I.M."/>
        </authorList>
    </citation>
    <scope>NUCLEOTIDE SEQUENCE</scope>
</reference>
<dbReference type="GO" id="GO:0003735">
    <property type="term" value="F:structural constituent of ribosome"/>
    <property type="evidence" value="ECO:0007669"/>
    <property type="project" value="InterPro"/>
</dbReference>
<dbReference type="SUPFAM" id="SSF54575">
    <property type="entry name" value="Ribosomal protein L31e"/>
    <property type="match status" value="1"/>
</dbReference>
<dbReference type="InterPro" id="IPR000054">
    <property type="entry name" value="Ribosomal_eL31"/>
</dbReference>
<evidence type="ECO:0000256" key="4">
    <source>
        <dbReference type="ARBA" id="ARBA00035230"/>
    </source>
</evidence>
<dbReference type="PROSITE" id="PS01144">
    <property type="entry name" value="RIBOSOMAL_L31E"/>
    <property type="match status" value="1"/>
</dbReference>
<evidence type="ECO:0000256" key="5">
    <source>
        <dbReference type="ARBA" id="ARBA00035337"/>
    </source>
</evidence>
<keyword evidence="3" id="KW-0687">Ribonucleoprotein</keyword>
<dbReference type="Pfam" id="PF01198">
    <property type="entry name" value="Ribosomal_L31e"/>
    <property type="match status" value="1"/>
</dbReference>
<keyword evidence="2 6" id="KW-0689">Ribosomal protein</keyword>
<comment type="similarity">
    <text evidence="1">Belongs to the eukaryotic ribosomal protein eL31 family.</text>
</comment>
<name>A0A0K8TR09_TABBR</name>
<protein>
    <recommendedName>
        <fullName evidence="4">Large ribosomal subunit protein eL31</fullName>
    </recommendedName>
    <alternativeName>
        <fullName evidence="5">60S ribosomal protein L31</fullName>
    </alternativeName>
</protein>
<evidence type="ECO:0000256" key="3">
    <source>
        <dbReference type="ARBA" id="ARBA00023274"/>
    </source>
</evidence>
<evidence type="ECO:0000313" key="6">
    <source>
        <dbReference type="EMBL" id="JAI16345.1"/>
    </source>
</evidence>
<dbReference type="EMBL" id="GDAI01001258">
    <property type="protein sequence ID" value="JAI16345.1"/>
    <property type="molecule type" value="mRNA"/>
</dbReference>
<sequence>MAKTKVEKRNKSAINEVVTRECTIHLSKRVHNIGFKKRAPRAIKEIRKFAEKEMGTRDVRIDTRLNKHIWSKGIRSTPFRVRVRLARRRNDDEDSPNKLYTLVTYVAVPTFKALQTENVESSDD</sequence>
<evidence type="ECO:0000256" key="1">
    <source>
        <dbReference type="ARBA" id="ARBA00010808"/>
    </source>
</evidence>
<dbReference type="AlphaFoldDB" id="A0A0K8TR09"/>
<dbReference type="Gene3D" id="3.10.440.10">
    <property type="match status" value="1"/>
</dbReference>
<proteinExistence type="evidence at transcript level"/>